<evidence type="ECO:0000313" key="3">
    <source>
        <dbReference type="Proteomes" id="UP000824120"/>
    </source>
</evidence>
<keyword evidence="1" id="KW-0472">Membrane</keyword>
<feature type="transmembrane region" description="Helical" evidence="1">
    <location>
        <begin position="114"/>
        <end position="135"/>
    </location>
</feature>
<dbReference type="OrthoDB" id="410104at2759"/>
<protein>
    <submittedName>
        <fullName evidence="2">Uncharacterized protein</fullName>
    </submittedName>
</protein>
<proteinExistence type="predicted"/>
<organism evidence="2 3">
    <name type="scientific">Solanum commersonii</name>
    <name type="common">Commerson's wild potato</name>
    <name type="synonym">Commerson's nightshade</name>
    <dbReference type="NCBI Taxonomy" id="4109"/>
    <lineage>
        <taxon>Eukaryota</taxon>
        <taxon>Viridiplantae</taxon>
        <taxon>Streptophyta</taxon>
        <taxon>Embryophyta</taxon>
        <taxon>Tracheophyta</taxon>
        <taxon>Spermatophyta</taxon>
        <taxon>Magnoliopsida</taxon>
        <taxon>eudicotyledons</taxon>
        <taxon>Gunneridae</taxon>
        <taxon>Pentapetalae</taxon>
        <taxon>asterids</taxon>
        <taxon>lamiids</taxon>
        <taxon>Solanales</taxon>
        <taxon>Solanaceae</taxon>
        <taxon>Solanoideae</taxon>
        <taxon>Solaneae</taxon>
        <taxon>Solanum</taxon>
    </lineage>
</organism>
<evidence type="ECO:0000256" key="1">
    <source>
        <dbReference type="SAM" id="Phobius"/>
    </source>
</evidence>
<keyword evidence="1" id="KW-1133">Transmembrane helix</keyword>
<dbReference type="EMBL" id="JACXVP010000002">
    <property type="protein sequence ID" value="KAG5623667.1"/>
    <property type="molecule type" value="Genomic_DNA"/>
</dbReference>
<sequence>MAKPAAARRCFDPWRRLAASEDPTPAVSGELSHSRPFGVGVSSNRLGEQPTPCLCTRVGLGEKAEALYEDLDEVVRGIPITRKLSLVEILMAISGQLLMALMMSVEALDLGRGMGWNFTTDFAKAFELVIANFMLRRRRTNDYLS</sequence>
<reference evidence="2 3" key="1">
    <citation type="submission" date="2020-09" db="EMBL/GenBank/DDBJ databases">
        <title>De no assembly of potato wild relative species, Solanum commersonii.</title>
        <authorList>
            <person name="Cho K."/>
        </authorList>
    </citation>
    <scope>NUCLEOTIDE SEQUENCE [LARGE SCALE GENOMIC DNA]</scope>
    <source>
        <strain evidence="2">LZ3.2</strain>
        <tissue evidence="2">Leaf</tissue>
    </source>
</reference>
<feature type="transmembrane region" description="Helical" evidence="1">
    <location>
        <begin position="86"/>
        <end position="108"/>
    </location>
</feature>
<gene>
    <name evidence="2" type="ORF">H5410_008885</name>
</gene>
<name>A0A9J6AH39_SOLCO</name>
<comment type="caution">
    <text evidence="2">The sequence shown here is derived from an EMBL/GenBank/DDBJ whole genome shotgun (WGS) entry which is preliminary data.</text>
</comment>
<dbReference type="Proteomes" id="UP000824120">
    <property type="component" value="Chromosome 2"/>
</dbReference>
<dbReference type="AlphaFoldDB" id="A0A9J6AH39"/>
<accession>A0A9J6AH39</accession>
<keyword evidence="3" id="KW-1185">Reference proteome</keyword>
<evidence type="ECO:0000313" key="2">
    <source>
        <dbReference type="EMBL" id="KAG5623667.1"/>
    </source>
</evidence>
<keyword evidence="1" id="KW-0812">Transmembrane</keyword>